<comment type="caution">
    <text evidence="7">The sequence shown here is derived from an EMBL/GenBank/DDBJ whole genome shotgun (WGS) entry which is preliminary data.</text>
</comment>
<accession>A0A1G1YNP4</accession>
<feature type="domain" description="Aminoacyl-tRNA synthetase class II (D/K/N)" evidence="6">
    <location>
        <begin position="7"/>
        <end position="99"/>
    </location>
</feature>
<dbReference type="Proteomes" id="UP000176512">
    <property type="component" value="Unassembled WGS sequence"/>
</dbReference>
<dbReference type="GO" id="GO:0004815">
    <property type="term" value="F:aspartate-tRNA ligase activity"/>
    <property type="evidence" value="ECO:0007669"/>
    <property type="project" value="TreeGrafter"/>
</dbReference>
<evidence type="ECO:0000259" key="6">
    <source>
        <dbReference type="Pfam" id="PF00152"/>
    </source>
</evidence>
<evidence type="ECO:0000256" key="2">
    <source>
        <dbReference type="ARBA" id="ARBA00022741"/>
    </source>
</evidence>
<protein>
    <recommendedName>
        <fullName evidence="6">Aminoacyl-tRNA synthetase class II (D/K/N) domain-containing protein</fullName>
    </recommendedName>
</protein>
<reference evidence="7 8" key="1">
    <citation type="journal article" date="2016" name="Nat. Commun.">
        <title>Thousands of microbial genomes shed light on interconnected biogeochemical processes in an aquifer system.</title>
        <authorList>
            <person name="Anantharaman K."/>
            <person name="Brown C.T."/>
            <person name="Hug L.A."/>
            <person name="Sharon I."/>
            <person name="Castelle C.J."/>
            <person name="Probst A.J."/>
            <person name="Thomas B.C."/>
            <person name="Singh A."/>
            <person name="Wilkins M.J."/>
            <person name="Karaoz U."/>
            <person name="Brodie E.L."/>
            <person name="Williams K.H."/>
            <person name="Hubbard S.S."/>
            <person name="Banfield J.F."/>
        </authorList>
    </citation>
    <scope>NUCLEOTIDE SEQUENCE [LARGE SCALE GENOMIC DNA]</scope>
</reference>
<evidence type="ECO:0000256" key="4">
    <source>
        <dbReference type="ARBA" id="ARBA00022917"/>
    </source>
</evidence>
<gene>
    <name evidence="7" type="ORF">A3A24_00125</name>
</gene>
<dbReference type="AlphaFoldDB" id="A0A1G1YNP4"/>
<dbReference type="InterPro" id="IPR045864">
    <property type="entry name" value="aa-tRNA-synth_II/BPL/LPL"/>
</dbReference>
<dbReference type="EMBL" id="MHIP01000040">
    <property type="protein sequence ID" value="OGY53983.1"/>
    <property type="molecule type" value="Genomic_DNA"/>
</dbReference>
<dbReference type="GO" id="GO:0006422">
    <property type="term" value="P:aspartyl-tRNA aminoacylation"/>
    <property type="evidence" value="ECO:0007669"/>
    <property type="project" value="TreeGrafter"/>
</dbReference>
<dbReference type="Pfam" id="PF00152">
    <property type="entry name" value="tRNA-synt_2"/>
    <property type="match status" value="1"/>
</dbReference>
<evidence type="ECO:0000313" key="7">
    <source>
        <dbReference type="EMBL" id="OGY53983.1"/>
    </source>
</evidence>
<dbReference type="SUPFAM" id="SSF55681">
    <property type="entry name" value="Class II aaRS and biotin synthetases"/>
    <property type="match status" value="1"/>
</dbReference>
<keyword evidence="3" id="KW-0067">ATP-binding</keyword>
<evidence type="ECO:0000256" key="3">
    <source>
        <dbReference type="ARBA" id="ARBA00022840"/>
    </source>
</evidence>
<organism evidence="7 8">
    <name type="scientific">Candidatus Buchananbacteria bacterium RIFCSPLOWO2_01_FULL_46_12</name>
    <dbReference type="NCBI Taxonomy" id="1797546"/>
    <lineage>
        <taxon>Bacteria</taxon>
        <taxon>Candidatus Buchananiibacteriota</taxon>
    </lineage>
</organism>
<keyword evidence="1" id="KW-0436">Ligase</keyword>
<keyword evidence="2" id="KW-0547">Nucleotide-binding</keyword>
<evidence type="ECO:0000313" key="8">
    <source>
        <dbReference type="Proteomes" id="UP000176512"/>
    </source>
</evidence>
<evidence type="ECO:0000256" key="5">
    <source>
        <dbReference type="ARBA" id="ARBA00023146"/>
    </source>
</evidence>
<dbReference type="GO" id="GO:0005524">
    <property type="term" value="F:ATP binding"/>
    <property type="evidence" value="ECO:0007669"/>
    <property type="project" value="UniProtKB-KW"/>
</dbReference>
<keyword evidence="4" id="KW-0648">Protein biosynthesis</keyword>
<dbReference type="PANTHER" id="PTHR22594:SF5">
    <property type="entry name" value="ASPARTATE--TRNA LIGASE, MITOCHONDRIAL"/>
    <property type="match status" value="1"/>
</dbReference>
<proteinExistence type="predicted"/>
<name>A0A1G1YNP4_9BACT</name>
<dbReference type="PANTHER" id="PTHR22594">
    <property type="entry name" value="ASPARTYL/LYSYL-TRNA SYNTHETASE"/>
    <property type="match status" value="1"/>
</dbReference>
<dbReference type="Gene3D" id="3.30.930.10">
    <property type="entry name" value="Bira Bifunctional Protein, Domain 2"/>
    <property type="match status" value="1"/>
</dbReference>
<sequence length="142" mass="15887">MAKSPDEPLKWRAYGYDLALNGSEIWGGSIRIHRRDIQQKVFEILGVKQEEIERRFGHMLEAFSYGAPPHGGIAAGLDRIVSILQDEPNIREVIVFPKTGDNRDLMMAAPNIIGKKTMKEAHIELASDVENNETVEETATAD</sequence>
<dbReference type="InterPro" id="IPR004364">
    <property type="entry name" value="Aa-tRNA-synt_II"/>
</dbReference>
<keyword evidence="5" id="KW-0030">Aminoacyl-tRNA synthetase</keyword>
<evidence type="ECO:0000256" key="1">
    <source>
        <dbReference type="ARBA" id="ARBA00022598"/>
    </source>
</evidence>